<evidence type="ECO:0000313" key="4">
    <source>
        <dbReference type="EMBL" id="SLM28229.1"/>
    </source>
</evidence>
<evidence type="ECO:0000256" key="2">
    <source>
        <dbReference type="ARBA" id="ARBA00022962"/>
    </source>
</evidence>
<accession>A0A1W1H6Z5</accession>
<dbReference type="InterPro" id="IPR017932">
    <property type="entry name" value="GATase_2_dom"/>
</dbReference>
<dbReference type="GO" id="GO:0016740">
    <property type="term" value="F:transferase activity"/>
    <property type="evidence" value="ECO:0007669"/>
    <property type="project" value="UniProtKB-KW"/>
</dbReference>
<evidence type="ECO:0000256" key="1">
    <source>
        <dbReference type="ARBA" id="ARBA00022679"/>
    </source>
</evidence>
<feature type="domain" description="Glutamine amidotransferase type-2" evidence="3">
    <location>
        <begin position="2"/>
        <end position="309"/>
    </location>
</feature>
<dbReference type="EMBL" id="FWEV01000034">
    <property type="protein sequence ID" value="SLM28229.1"/>
    <property type="molecule type" value="Genomic_DNA"/>
</dbReference>
<proteinExistence type="predicted"/>
<keyword evidence="5" id="KW-1185">Reference proteome</keyword>
<evidence type="ECO:0000313" key="5">
    <source>
        <dbReference type="Proteomes" id="UP000191931"/>
    </source>
</evidence>
<evidence type="ECO:0000259" key="3">
    <source>
        <dbReference type="PROSITE" id="PS51278"/>
    </source>
</evidence>
<dbReference type="AlphaFoldDB" id="A0A1W1H6Z5"/>
<dbReference type="Proteomes" id="UP000191931">
    <property type="component" value="Unassembled WGS sequence"/>
</dbReference>
<dbReference type="SUPFAM" id="SSF56235">
    <property type="entry name" value="N-terminal nucleophile aminohydrolases (Ntn hydrolases)"/>
    <property type="match status" value="1"/>
</dbReference>
<protein>
    <submittedName>
        <fullName evidence="4">Glutamine amidotransferase protein GlxB</fullName>
    </submittedName>
</protein>
<sequence length="309" mass="34755">MCAIAGLLFKTDKDRNFTMTTGQALTQILDATLHRGPDSAGWAIYKEPLDNLIRIRFMISRKNGETDDEIKRIHRHLKCIKVQVVHEEIQGCTLGIHARYDGEILPLTKKLEKEFIPFSIGRRLDIIKDVGQPLELSRKYKIDEFNGSHGIAHIRLATESGVRPDTAHPFWACGFADVATVHNGQITNYWIMRRRLERKGMTFQTHNDTELIAVYLACQMSCGATLEDALKASLDDLDGTFSYLVATKDSIGYAKDKIAAKPMVKYENDEMIAIASEEVGLNRLFPGQSLETSEPAPSSYGLWSRLVPQ</sequence>
<reference evidence="4 5" key="1">
    <citation type="submission" date="2017-03" db="EMBL/GenBank/DDBJ databases">
        <authorList>
            <person name="Afonso C.L."/>
            <person name="Miller P.J."/>
            <person name="Scott M.A."/>
            <person name="Spackman E."/>
            <person name="Goraichik I."/>
            <person name="Dimitrov K.M."/>
            <person name="Suarez D.L."/>
            <person name="Swayne D.E."/>
        </authorList>
    </citation>
    <scope>NUCLEOTIDE SEQUENCE [LARGE SCALE GENOMIC DNA]</scope>
    <source>
        <strain evidence="4">PRJEB14757</strain>
    </source>
</reference>
<dbReference type="PANTHER" id="PTHR11907">
    <property type="entry name" value="AMIDOPHOSPHORIBOSYLTRANSFERASE"/>
    <property type="match status" value="1"/>
</dbReference>
<dbReference type="Gene3D" id="3.60.20.10">
    <property type="entry name" value="Glutamine Phosphoribosylpyrophosphate, subunit 1, domain 1"/>
    <property type="match status" value="1"/>
</dbReference>
<dbReference type="InterPro" id="IPR029055">
    <property type="entry name" value="Ntn_hydrolases_N"/>
</dbReference>
<keyword evidence="2 4" id="KW-0315">Glutamine amidotransferase</keyword>
<gene>
    <name evidence="4" type="ORF">MTBBW1_1290010</name>
</gene>
<keyword evidence="1 4" id="KW-0808">Transferase</keyword>
<organism evidence="4 5">
    <name type="scientific">Desulfamplus magnetovallimortis</name>
    <dbReference type="NCBI Taxonomy" id="1246637"/>
    <lineage>
        <taxon>Bacteria</taxon>
        <taxon>Pseudomonadati</taxon>
        <taxon>Thermodesulfobacteriota</taxon>
        <taxon>Desulfobacteria</taxon>
        <taxon>Desulfobacterales</taxon>
        <taxon>Desulfobacteraceae</taxon>
        <taxon>Desulfamplus</taxon>
    </lineage>
</organism>
<dbReference type="OrthoDB" id="9763290at2"/>
<dbReference type="STRING" id="1246637.MTBBW1_1290010"/>
<name>A0A1W1H6Z5_9BACT</name>
<dbReference type="PROSITE" id="PS51278">
    <property type="entry name" value="GATASE_TYPE_2"/>
    <property type="match status" value="1"/>
</dbReference>
<dbReference type="Pfam" id="PF13522">
    <property type="entry name" value="GATase_6"/>
    <property type="match status" value="1"/>
</dbReference>